<evidence type="ECO:0000313" key="1">
    <source>
        <dbReference type="EMBL" id="PWA37046.1"/>
    </source>
</evidence>
<gene>
    <name evidence="1" type="ORF">CTI12_AA580060</name>
</gene>
<proteinExistence type="predicted"/>
<dbReference type="OrthoDB" id="1267182at2759"/>
<protein>
    <submittedName>
        <fullName evidence="1">RNA-directed DNA polymerase, eukaryota</fullName>
    </submittedName>
</protein>
<dbReference type="InterPro" id="IPR036691">
    <property type="entry name" value="Endo/exonu/phosph_ase_sf"/>
</dbReference>
<reference evidence="1 2" key="1">
    <citation type="journal article" date="2018" name="Mol. Plant">
        <title>The genome of Artemisia annua provides insight into the evolution of Asteraceae family and artemisinin biosynthesis.</title>
        <authorList>
            <person name="Shen Q."/>
            <person name="Zhang L."/>
            <person name="Liao Z."/>
            <person name="Wang S."/>
            <person name="Yan T."/>
            <person name="Shi P."/>
            <person name="Liu M."/>
            <person name="Fu X."/>
            <person name="Pan Q."/>
            <person name="Wang Y."/>
            <person name="Lv Z."/>
            <person name="Lu X."/>
            <person name="Zhang F."/>
            <person name="Jiang W."/>
            <person name="Ma Y."/>
            <person name="Chen M."/>
            <person name="Hao X."/>
            <person name="Li L."/>
            <person name="Tang Y."/>
            <person name="Lv G."/>
            <person name="Zhou Y."/>
            <person name="Sun X."/>
            <person name="Brodelius P.E."/>
            <person name="Rose J.K.C."/>
            <person name="Tang K."/>
        </authorList>
    </citation>
    <scope>NUCLEOTIDE SEQUENCE [LARGE SCALE GENOMIC DNA]</scope>
    <source>
        <strain evidence="2">cv. Huhao1</strain>
        <tissue evidence="1">Leaf</tissue>
    </source>
</reference>
<dbReference type="AlphaFoldDB" id="A0A2U1KJU3"/>
<keyword evidence="1" id="KW-0695">RNA-directed DNA polymerase</keyword>
<sequence length="122" mass="14377">MINIYGLQESSAKFSLWNRIADFMHHHNGKFILFCDMNTDRHENERFGSLFSSLEADHFNSFIDSSGLIDLPIKEILEVLPDIRIKALDRMWSDHTPIHLHVLKSDFGPTPFKFYNLWLLRD</sequence>
<keyword evidence="1" id="KW-0808">Transferase</keyword>
<dbReference type="SUPFAM" id="SSF56219">
    <property type="entry name" value="DNase I-like"/>
    <property type="match status" value="1"/>
</dbReference>
<dbReference type="Gene3D" id="3.60.10.10">
    <property type="entry name" value="Endonuclease/exonuclease/phosphatase"/>
    <property type="match status" value="1"/>
</dbReference>
<dbReference type="GO" id="GO:0003964">
    <property type="term" value="F:RNA-directed DNA polymerase activity"/>
    <property type="evidence" value="ECO:0007669"/>
    <property type="project" value="UniProtKB-KW"/>
</dbReference>
<dbReference type="Proteomes" id="UP000245207">
    <property type="component" value="Unassembled WGS sequence"/>
</dbReference>
<keyword evidence="2" id="KW-1185">Reference proteome</keyword>
<comment type="caution">
    <text evidence="1">The sequence shown here is derived from an EMBL/GenBank/DDBJ whole genome shotgun (WGS) entry which is preliminary data.</text>
</comment>
<name>A0A2U1KJU3_ARTAN</name>
<evidence type="ECO:0000313" key="2">
    <source>
        <dbReference type="Proteomes" id="UP000245207"/>
    </source>
</evidence>
<accession>A0A2U1KJU3</accession>
<dbReference type="EMBL" id="PKPP01017334">
    <property type="protein sequence ID" value="PWA37046.1"/>
    <property type="molecule type" value="Genomic_DNA"/>
</dbReference>
<organism evidence="1 2">
    <name type="scientific">Artemisia annua</name>
    <name type="common">Sweet wormwood</name>
    <dbReference type="NCBI Taxonomy" id="35608"/>
    <lineage>
        <taxon>Eukaryota</taxon>
        <taxon>Viridiplantae</taxon>
        <taxon>Streptophyta</taxon>
        <taxon>Embryophyta</taxon>
        <taxon>Tracheophyta</taxon>
        <taxon>Spermatophyta</taxon>
        <taxon>Magnoliopsida</taxon>
        <taxon>eudicotyledons</taxon>
        <taxon>Gunneridae</taxon>
        <taxon>Pentapetalae</taxon>
        <taxon>asterids</taxon>
        <taxon>campanulids</taxon>
        <taxon>Asterales</taxon>
        <taxon>Asteraceae</taxon>
        <taxon>Asteroideae</taxon>
        <taxon>Anthemideae</taxon>
        <taxon>Artemisiinae</taxon>
        <taxon>Artemisia</taxon>
    </lineage>
</organism>
<keyword evidence="1" id="KW-0548">Nucleotidyltransferase</keyword>